<comment type="caution">
    <text evidence="1">The sequence shown here is derived from an EMBL/GenBank/DDBJ whole genome shotgun (WGS) entry which is preliminary data.</text>
</comment>
<reference evidence="1" key="1">
    <citation type="submission" date="2020-08" db="EMBL/GenBank/DDBJ databases">
        <title>Multicomponent nature underlies the extraordinary mechanical properties of spider dragline silk.</title>
        <authorList>
            <person name="Kono N."/>
            <person name="Nakamura H."/>
            <person name="Mori M."/>
            <person name="Yoshida Y."/>
            <person name="Ohtoshi R."/>
            <person name="Malay A.D."/>
            <person name="Moran D.A.P."/>
            <person name="Tomita M."/>
            <person name="Numata K."/>
            <person name="Arakawa K."/>
        </authorList>
    </citation>
    <scope>NUCLEOTIDE SEQUENCE</scope>
</reference>
<evidence type="ECO:0000313" key="2">
    <source>
        <dbReference type="Proteomes" id="UP000887159"/>
    </source>
</evidence>
<name>A0A8X6W6S6_TRICX</name>
<dbReference type="Proteomes" id="UP000887159">
    <property type="component" value="Unassembled WGS sequence"/>
</dbReference>
<dbReference type="AlphaFoldDB" id="A0A8X6W6S6"/>
<dbReference type="EMBL" id="BMAU01021387">
    <property type="protein sequence ID" value="GFY29363.1"/>
    <property type="molecule type" value="Genomic_DNA"/>
</dbReference>
<sequence>MVIEEKQNVQGSAEGYQLLNNEHSEKLLTDIRNSKDYSLHFEKDAKILNSFLGVNLISKCYALSLCSPKWAITLHYGYLDIFIVSCGCNGDNVTTVKILGIWLAKRASIPYPEYRCGTTVSCHASVKQAADWTSQSLL</sequence>
<proteinExistence type="predicted"/>
<organism evidence="1 2">
    <name type="scientific">Trichonephila clavipes</name>
    <name type="common">Golden silk orbweaver</name>
    <name type="synonym">Nephila clavipes</name>
    <dbReference type="NCBI Taxonomy" id="2585209"/>
    <lineage>
        <taxon>Eukaryota</taxon>
        <taxon>Metazoa</taxon>
        <taxon>Ecdysozoa</taxon>
        <taxon>Arthropoda</taxon>
        <taxon>Chelicerata</taxon>
        <taxon>Arachnida</taxon>
        <taxon>Araneae</taxon>
        <taxon>Araneomorphae</taxon>
        <taxon>Entelegynae</taxon>
        <taxon>Araneoidea</taxon>
        <taxon>Nephilidae</taxon>
        <taxon>Trichonephila</taxon>
    </lineage>
</organism>
<evidence type="ECO:0000313" key="1">
    <source>
        <dbReference type="EMBL" id="GFY29363.1"/>
    </source>
</evidence>
<gene>
    <name evidence="1" type="ORF">TNCV_4724911</name>
</gene>
<protein>
    <submittedName>
        <fullName evidence="1">Uncharacterized protein</fullName>
    </submittedName>
</protein>
<keyword evidence="2" id="KW-1185">Reference proteome</keyword>
<accession>A0A8X6W6S6</accession>